<keyword evidence="6 7" id="KW-0408">Iron</keyword>
<dbReference type="PROSITE" id="PS51007">
    <property type="entry name" value="CYTC"/>
    <property type="match status" value="2"/>
</dbReference>
<dbReference type="Pfam" id="PF03150">
    <property type="entry name" value="CCP_MauG"/>
    <property type="match status" value="1"/>
</dbReference>
<evidence type="ECO:0000256" key="6">
    <source>
        <dbReference type="ARBA" id="ARBA00023004"/>
    </source>
</evidence>
<keyword evidence="5" id="KW-0560">Oxidoreductase</keyword>
<evidence type="ECO:0000256" key="5">
    <source>
        <dbReference type="ARBA" id="ARBA00023002"/>
    </source>
</evidence>
<dbReference type="PANTHER" id="PTHR30600:SF10">
    <property type="entry name" value="BLL6722 PROTEIN"/>
    <property type="match status" value="1"/>
</dbReference>
<evidence type="ECO:0000256" key="2">
    <source>
        <dbReference type="ARBA" id="ARBA00022617"/>
    </source>
</evidence>
<proteinExistence type="predicted"/>
<gene>
    <name evidence="9" type="ORF">Abci_053_018</name>
    <name evidence="10" type="ORF">ACI01nite_24660</name>
</gene>
<evidence type="ECO:0000313" key="10">
    <source>
        <dbReference type="EMBL" id="GEL59864.1"/>
    </source>
</evidence>
<dbReference type="InterPro" id="IPR009056">
    <property type="entry name" value="Cyt_c-like_dom"/>
</dbReference>
<comment type="caution">
    <text evidence="9">The sequence shown here is derived from an EMBL/GenBank/DDBJ whole genome shotgun (WGS) entry which is preliminary data.</text>
</comment>
<dbReference type="EMBL" id="BAMV01000051">
    <property type="protein sequence ID" value="GAN61664.1"/>
    <property type="molecule type" value="Genomic_DNA"/>
</dbReference>
<reference evidence="9 11" key="1">
    <citation type="submission" date="2012-11" db="EMBL/GenBank/DDBJ databases">
        <title>Whole genome sequence of Acetobacter cibinongensis 4H-1.</title>
        <authorList>
            <person name="Azuma Y."/>
            <person name="Higashiura N."/>
            <person name="Hirakawa H."/>
            <person name="Matsushita K."/>
        </authorList>
    </citation>
    <scope>NUCLEOTIDE SEQUENCE [LARGE SCALE GENOMIC DNA]</scope>
    <source>
        <strain evidence="9 11">4H-1</strain>
    </source>
</reference>
<keyword evidence="4" id="KW-0732">Signal</keyword>
<dbReference type="GO" id="GO:0009055">
    <property type="term" value="F:electron transfer activity"/>
    <property type="evidence" value="ECO:0007669"/>
    <property type="project" value="InterPro"/>
</dbReference>
<accession>A0A6N3SS34</accession>
<evidence type="ECO:0000256" key="7">
    <source>
        <dbReference type="PROSITE-ProRule" id="PRU00433"/>
    </source>
</evidence>
<evidence type="ECO:0000313" key="9">
    <source>
        <dbReference type="EMBL" id="GAN61664.1"/>
    </source>
</evidence>
<dbReference type="GO" id="GO:0046872">
    <property type="term" value="F:metal ion binding"/>
    <property type="evidence" value="ECO:0007669"/>
    <property type="project" value="UniProtKB-KW"/>
</dbReference>
<keyword evidence="9" id="KW-0575">Peroxidase</keyword>
<keyword evidence="3 7" id="KW-0479">Metal-binding</keyword>
<dbReference type="InterPro" id="IPR036909">
    <property type="entry name" value="Cyt_c-like_dom_sf"/>
</dbReference>
<evidence type="ECO:0000256" key="4">
    <source>
        <dbReference type="ARBA" id="ARBA00022729"/>
    </source>
</evidence>
<protein>
    <submittedName>
        <fullName evidence="9">Cytochrome c peroxidase/methylamine utilization protein MauG</fullName>
    </submittedName>
    <submittedName>
        <fullName evidence="10">Di-heme cytochrome c peroxidase</fullName>
    </submittedName>
</protein>
<dbReference type="RefSeq" id="WP_048839697.1">
    <property type="nucleotide sequence ID" value="NZ_BJVU01000015.1"/>
</dbReference>
<accession>A0A0D6N6R1</accession>
<keyword evidence="12" id="KW-1185">Reference proteome</keyword>
<dbReference type="InterPro" id="IPR004852">
    <property type="entry name" value="Di-haem_cyt_c_peroxidsae"/>
</dbReference>
<evidence type="ECO:0000256" key="1">
    <source>
        <dbReference type="ARBA" id="ARBA00004196"/>
    </source>
</evidence>
<dbReference type="PANTHER" id="PTHR30600">
    <property type="entry name" value="CYTOCHROME C PEROXIDASE-RELATED"/>
    <property type="match status" value="1"/>
</dbReference>
<feature type="domain" description="Cytochrome c" evidence="8">
    <location>
        <begin position="41"/>
        <end position="153"/>
    </location>
</feature>
<dbReference type="Proteomes" id="UP000032671">
    <property type="component" value="Unassembled WGS sequence"/>
</dbReference>
<evidence type="ECO:0000313" key="11">
    <source>
        <dbReference type="Proteomes" id="UP000032671"/>
    </source>
</evidence>
<feature type="domain" description="Cytochrome c" evidence="8">
    <location>
        <begin position="224"/>
        <end position="400"/>
    </location>
</feature>
<dbReference type="InterPro" id="IPR051395">
    <property type="entry name" value="Cytochrome_c_Peroxidase/MauG"/>
</dbReference>
<evidence type="ECO:0000256" key="3">
    <source>
        <dbReference type="ARBA" id="ARBA00022723"/>
    </source>
</evidence>
<reference evidence="10 12" key="2">
    <citation type="submission" date="2019-07" db="EMBL/GenBank/DDBJ databases">
        <title>Whole genome shotgun sequence of Acetobacter cibinongensis NBRC 16605.</title>
        <authorList>
            <person name="Hosoyama A."/>
            <person name="Uohara A."/>
            <person name="Ohji S."/>
            <person name="Ichikawa N."/>
        </authorList>
    </citation>
    <scope>NUCLEOTIDE SEQUENCE [LARGE SCALE GENOMIC DNA]</scope>
    <source>
        <strain evidence="10 12">NBRC 16605</strain>
    </source>
</reference>
<sequence length="408" mass="45166">MIRQSYMRKALLVGGLMLMFPFSVRAEEGLTRAEVFRQVEALSALGDSLFHDPSLSASGKLSCASCHDEAHAFAPANGLAVQKGGATLQATGHRATPSLKYLQAVPQFTEHFFDSEDEADESIDNGPTGGLTWDGRANTLAEQAAIPLLAPFEMGNKTQAEVVAKAIKAGYEQKLRAFEPFLKTTSLFVVLTKALETYQQSWKIFYPYTSKYDAYLAGKVALSPEEQLGLKLFEDPAKGNCASCHISQPGHDGTPPQFTDYGMIALAVPRNMELEETRSVSSYDLGLCGPDRQDLHDRPEYCGLFRTPTLRNVATRKVFFHNGFYKTLHDAVAFYVLRDTHPDRVYPKDTHGTVMRYNDLPTQYQDNINKDPPFGERVDNNPALSEKEIDAIVAFLQTLTDGYTQSGP</sequence>
<dbReference type="Proteomes" id="UP000321891">
    <property type="component" value="Unassembled WGS sequence"/>
</dbReference>
<evidence type="ECO:0000313" key="12">
    <source>
        <dbReference type="Proteomes" id="UP000321891"/>
    </source>
</evidence>
<name>A0A0D6N6R1_9PROT</name>
<dbReference type="GO" id="GO:0030313">
    <property type="term" value="C:cell envelope"/>
    <property type="evidence" value="ECO:0007669"/>
    <property type="project" value="UniProtKB-SubCell"/>
</dbReference>
<comment type="subcellular location">
    <subcellularLocation>
        <location evidence="1">Cell envelope</location>
    </subcellularLocation>
</comment>
<evidence type="ECO:0000259" key="8">
    <source>
        <dbReference type="PROSITE" id="PS51007"/>
    </source>
</evidence>
<dbReference type="GO" id="GO:0004130">
    <property type="term" value="F:cytochrome-c peroxidase activity"/>
    <property type="evidence" value="ECO:0007669"/>
    <property type="project" value="TreeGrafter"/>
</dbReference>
<dbReference type="Gene3D" id="1.10.760.10">
    <property type="entry name" value="Cytochrome c-like domain"/>
    <property type="match status" value="2"/>
</dbReference>
<keyword evidence="2 7" id="KW-0349">Heme</keyword>
<organism evidence="9 11">
    <name type="scientific">Acetobacter cibinongensis</name>
    <dbReference type="NCBI Taxonomy" id="146475"/>
    <lineage>
        <taxon>Bacteria</taxon>
        <taxon>Pseudomonadati</taxon>
        <taxon>Pseudomonadota</taxon>
        <taxon>Alphaproteobacteria</taxon>
        <taxon>Acetobacterales</taxon>
        <taxon>Acetobacteraceae</taxon>
        <taxon>Acetobacter</taxon>
    </lineage>
</organism>
<dbReference type="SUPFAM" id="SSF46626">
    <property type="entry name" value="Cytochrome c"/>
    <property type="match status" value="2"/>
</dbReference>
<dbReference type="STRING" id="1231339.Abci_053_018"/>
<dbReference type="GO" id="GO:0020037">
    <property type="term" value="F:heme binding"/>
    <property type="evidence" value="ECO:0007669"/>
    <property type="project" value="InterPro"/>
</dbReference>
<dbReference type="EMBL" id="BJVU01000015">
    <property type="protein sequence ID" value="GEL59864.1"/>
    <property type="molecule type" value="Genomic_DNA"/>
</dbReference>
<dbReference type="AlphaFoldDB" id="A0A0D6N6R1"/>